<evidence type="ECO:0000313" key="4">
    <source>
        <dbReference type="EMBL" id="RCA10190.1"/>
    </source>
</evidence>
<comment type="similarity">
    <text evidence="3">Belongs to the TmcAL family.</text>
</comment>
<evidence type="ECO:0000256" key="1">
    <source>
        <dbReference type="ARBA" id="ARBA00022598"/>
    </source>
</evidence>
<comment type="catalytic activity">
    <reaction evidence="3">
        <text>cytidine(34) in elongator tRNA(Met) + acetate + ATP = N(4)-acetylcytidine(34) in elongator tRNA(Met) + AMP + diphosphate</text>
        <dbReference type="Rhea" id="RHEA:58144"/>
        <dbReference type="Rhea" id="RHEA-COMP:10693"/>
        <dbReference type="Rhea" id="RHEA-COMP:10694"/>
        <dbReference type="ChEBI" id="CHEBI:30089"/>
        <dbReference type="ChEBI" id="CHEBI:30616"/>
        <dbReference type="ChEBI" id="CHEBI:33019"/>
        <dbReference type="ChEBI" id="CHEBI:74900"/>
        <dbReference type="ChEBI" id="CHEBI:82748"/>
        <dbReference type="ChEBI" id="CHEBI:456215"/>
    </reaction>
</comment>
<dbReference type="InterPro" id="IPR014729">
    <property type="entry name" value="Rossmann-like_a/b/a_fold"/>
</dbReference>
<name>A0A367CDT1_9ENTE</name>
<feature type="binding site" evidence="3">
    <location>
        <position position="161"/>
    </location>
    <ligand>
        <name>ATP</name>
        <dbReference type="ChEBI" id="CHEBI:30616"/>
    </ligand>
</feature>
<evidence type="ECO:0000313" key="5">
    <source>
        <dbReference type="Proteomes" id="UP000252797"/>
    </source>
</evidence>
<dbReference type="STRING" id="53345.LIU_05850"/>
<keyword evidence="3" id="KW-0694">RNA-binding</keyword>
<dbReference type="Proteomes" id="UP000252797">
    <property type="component" value="Unassembled WGS sequence"/>
</dbReference>
<keyword evidence="4" id="KW-0808">Transferase</keyword>
<dbReference type="PANTHER" id="PTHR37825:SF1">
    <property type="entry name" value="TRNA(MET) CYTIDINE ACETATE LIGASE"/>
    <property type="match status" value="1"/>
</dbReference>
<comment type="subcellular location">
    <subcellularLocation>
        <location evidence="3">Cytoplasm</location>
    </subcellularLocation>
</comment>
<feature type="binding site" evidence="3">
    <location>
        <position position="101"/>
    </location>
    <ligand>
        <name>ATP</name>
        <dbReference type="ChEBI" id="CHEBI:30616"/>
    </ligand>
</feature>
<feature type="binding site" evidence="3">
    <location>
        <position position="186"/>
    </location>
    <ligand>
        <name>ATP</name>
        <dbReference type="ChEBI" id="CHEBI:30616"/>
    </ligand>
</feature>
<evidence type="ECO:0000256" key="3">
    <source>
        <dbReference type="HAMAP-Rule" id="MF_01539"/>
    </source>
</evidence>
<comment type="caution">
    <text evidence="3">Lacks conserved residue(s) required for the propagation of feature annotation.</text>
</comment>
<dbReference type="EMBL" id="LEPB01000004">
    <property type="protein sequence ID" value="RCA10190.1"/>
    <property type="molecule type" value="Genomic_DNA"/>
</dbReference>
<dbReference type="GO" id="GO:0016740">
    <property type="term" value="F:transferase activity"/>
    <property type="evidence" value="ECO:0007669"/>
    <property type="project" value="UniProtKB-KW"/>
</dbReference>
<dbReference type="GO" id="GO:0006400">
    <property type="term" value="P:tRNA modification"/>
    <property type="evidence" value="ECO:0007669"/>
    <property type="project" value="UniProtKB-UniRule"/>
</dbReference>
<keyword evidence="2 3" id="KW-0819">tRNA processing</keyword>
<comment type="function">
    <text evidence="3">Catalyzes the formation of N(4)-acetylcytidine (ac(4)C) at the wobble position of elongator tRNA(Met), using acetate and ATP as substrates. First activates an acetate ion to form acetyladenylate (Ac-AMP) and then transfers the acetyl group to tRNA to form ac(4)C34.</text>
</comment>
<gene>
    <name evidence="3" type="primary">tmcAL</name>
    <name evidence="4" type="ORF">EA71_00921</name>
</gene>
<protein>
    <recommendedName>
        <fullName evidence="3">tRNA(Met) cytidine acetate ligase</fullName>
        <ecNumber evidence="3">6.3.4.-</ecNumber>
    </recommendedName>
</protein>
<keyword evidence="3" id="KW-0820">tRNA-binding</keyword>
<comment type="caution">
    <text evidence="4">The sequence shown here is derived from an EMBL/GenBank/DDBJ whole genome shotgun (WGS) entry which is preliminary data.</text>
</comment>
<keyword evidence="3" id="KW-0067">ATP-binding</keyword>
<reference evidence="4 5" key="1">
    <citation type="submission" date="2015-06" db="EMBL/GenBank/DDBJ databases">
        <title>The Genome Sequence of Enterococcus durans 4EA1.</title>
        <authorList>
            <consortium name="The Broad Institute Genomics Platform"/>
            <consortium name="The Broad Institute Genome Sequencing Center for Infectious Disease"/>
            <person name="Earl A.M."/>
            <person name="Van Tyne D."/>
            <person name="Lebreton F."/>
            <person name="Saavedra J.T."/>
            <person name="Gilmore M.S."/>
            <person name="Manson Mcguire A."/>
            <person name="Clock S."/>
            <person name="Crupain M."/>
            <person name="Rangan U."/>
            <person name="Young S."/>
            <person name="Abouelleil A."/>
            <person name="Cao P."/>
            <person name="Chapman S.B."/>
            <person name="Griggs A."/>
            <person name="Priest M."/>
            <person name="Shea T."/>
            <person name="Wortman J."/>
            <person name="Nusbaum C."/>
            <person name="Birren B."/>
        </authorList>
    </citation>
    <scope>NUCLEOTIDE SEQUENCE [LARGE SCALE GENOMIC DNA]</scope>
    <source>
        <strain evidence="4 5">4EA1</strain>
    </source>
</reference>
<dbReference type="Gene3D" id="3.40.50.620">
    <property type="entry name" value="HUPs"/>
    <property type="match status" value="1"/>
</dbReference>
<dbReference type="Pfam" id="PF05636">
    <property type="entry name" value="HIGH_NTase1"/>
    <property type="match status" value="1"/>
</dbReference>
<dbReference type="HAMAP" id="MF_01539">
    <property type="entry name" value="TmcAL"/>
    <property type="match status" value="1"/>
</dbReference>
<keyword evidence="3" id="KW-0547">Nucleotide-binding</keyword>
<evidence type="ECO:0000256" key="2">
    <source>
        <dbReference type="ARBA" id="ARBA00022694"/>
    </source>
</evidence>
<feature type="binding site" evidence="3">
    <location>
        <begin position="7"/>
        <end position="20"/>
    </location>
    <ligand>
        <name>ATP</name>
        <dbReference type="ChEBI" id="CHEBI:30616"/>
    </ligand>
</feature>
<organism evidence="4 5">
    <name type="scientific">Enterococcus durans</name>
    <dbReference type="NCBI Taxonomy" id="53345"/>
    <lineage>
        <taxon>Bacteria</taxon>
        <taxon>Bacillati</taxon>
        <taxon>Bacillota</taxon>
        <taxon>Bacilli</taxon>
        <taxon>Lactobacillales</taxon>
        <taxon>Enterococcaceae</taxon>
        <taxon>Enterococcus</taxon>
    </lineage>
</organism>
<dbReference type="GO" id="GO:0005524">
    <property type="term" value="F:ATP binding"/>
    <property type="evidence" value="ECO:0007669"/>
    <property type="project" value="UniProtKB-KW"/>
</dbReference>
<proteinExistence type="inferred from homology"/>
<dbReference type="EC" id="6.3.4.-" evidence="3"/>
<keyword evidence="3" id="KW-0963">Cytoplasm</keyword>
<dbReference type="GO" id="GO:0000049">
    <property type="term" value="F:tRNA binding"/>
    <property type="evidence" value="ECO:0007669"/>
    <property type="project" value="UniProtKB-KW"/>
</dbReference>
<dbReference type="InterPro" id="IPR008513">
    <property type="entry name" value="tRNA(Met)_cyd_acetate_ligase"/>
</dbReference>
<keyword evidence="1 3" id="KW-0436">Ligase</keyword>
<dbReference type="NCBIfam" id="NF010191">
    <property type="entry name" value="PRK13670.1"/>
    <property type="match status" value="1"/>
</dbReference>
<dbReference type="SUPFAM" id="SSF52374">
    <property type="entry name" value="Nucleotidylyl transferase"/>
    <property type="match status" value="1"/>
</dbReference>
<sequence>MKACGIIVEYNPFHNGHRYHADMARKQTGADVVIAVMSGNFLQRGEPAILDKWARANAALANGIDLVIELPIEWSVQSADYFARGAVRLLQKIGCDYLCFGTEGEQSFDYQAFGSFVQENQKRIDQAFLQLVDQTMSYPQKMTEVFNRLYPEMNLDFSSPNHILGLSYAKENACYDRPMQLVPIARKNAGYHDQELPEQQIASATAIRKALSEKRAIDHYVPTETAKIFQSASMQTWETYWPLLRYRLLSSETEELQTIYQMTEGIEVRLIKAAKEATTFADFIDLVKTKRYTWTRLQRLACYTLLNIKTEEIKRQQAHLYLNILGSTKKGRVFLKEKRTLPLFAKIGKQEAQVAHLLIRSDQIYQLAPGVQEQNFGRRPYIYE</sequence>
<dbReference type="PANTHER" id="PTHR37825">
    <property type="entry name" value="TRNA(MET) CYTIDINE ACETATE LIGASE"/>
    <property type="match status" value="1"/>
</dbReference>
<dbReference type="GeneID" id="56743566"/>
<dbReference type="GO" id="GO:0005737">
    <property type="term" value="C:cytoplasm"/>
    <property type="evidence" value="ECO:0007669"/>
    <property type="project" value="UniProtKB-SubCell"/>
</dbReference>
<dbReference type="AlphaFoldDB" id="A0A367CDT1"/>
<dbReference type="GO" id="GO:0016879">
    <property type="term" value="F:ligase activity, forming carbon-nitrogen bonds"/>
    <property type="evidence" value="ECO:0007669"/>
    <property type="project" value="UniProtKB-UniRule"/>
</dbReference>
<accession>A0A367CDT1</accession>
<dbReference type="RefSeq" id="WP_081134730.1">
    <property type="nucleotide sequence ID" value="NZ_CAXUDG010000013.1"/>
</dbReference>